<dbReference type="Proteomes" id="UP000266287">
    <property type="component" value="Unassembled WGS sequence"/>
</dbReference>
<comment type="caution">
    <text evidence="1">The sequence shown here is derived from an EMBL/GenBank/DDBJ whole genome shotgun (WGS) entry which is preliminary data.</text>
</comment>
<proteinExistence type="predicted"/>
<protein>
    <recommendedName>
        <fullName evidence="3">Methionine synthase</fullName>
    </recommendedName>
</protein>
<accession>A0A399FX48</accession>
<dbReference type="EMBL" id="NDHY01000002">
    <property type="protein sequence ID" value="RII00751.1"/>
    <property type="molecule type" value="Genomic_DNA"/>
</dbReference>
<dbReference type="Gene3D" id="3.20.20.210">
    <property type="match status" value="1"/>
</dbReference>
<evidence type="ECO:0000313" key="1">
    <source>
        <dbReference type="EMBL" id="RII00751.1"/>
    </source>
</evidence>
<evidence type="ECO:0000313" key="2">
    <source>
        <dbReference type="Proteomes" id="UP000266287"/>
    </source>
</evidence>
<dbReference type="SUPFAM" id="SSF51726">
    <property type="entry name" value="UROD/MetE-like"/>
    <property type="match status" value="1"/>
</dbReference>
<organism evidence="1 2">
    <name type="scientific">candidate division NPL-UPA2 bacterium Unc8</name>
    <dbReference type="NCBI Taxonomy" id="1980939"/>
    <lineage>
        <taxon>Bacteria</taxon>
    </lineage>
</organism>
<dbReference type="AlphaFoldDB" id="A0A399FX48"/>
<reference evidence="1 2" key="1">
    <citation type="submission" date="2018-08" db="EMBL/GenBank/DDBJ databases">
        <title>Draft genome of candidate division NPL-UPA2 bacterium Unc8 that adapted to ultra-basic serpentinizing groundwater.</title>
        <authorList>
            <person name="Ishii S."/>
            <person name="Suzuki S."/>
            <person name="Nealson K.H."/>
        </authorList>
    </citation>
    <scope>NUCLEOTIDE SEQUENCE [LARGE SCALE GENOMIC DNA]</scope>
    <source>
        <strain evidence="1">Unc8</strain>
    </source>
</reference>
<dbReference type="InterPro" id="IPR038071">
    <property type="entry name" value="UROD/MetE-like_sf"/>
</dbReference>
<evidence type="ECO:0008006" key="3">
    <source>
        <dbReference type="Google" id="ProtNLM"/>
    </source>
</evidence>
<sequence length="298" mass="33999">MQYTEKMPGIRVNEEKKEAYFLRPEKAVEEIESFYLNFSDGNLDWFELSENRASAFNVFLQEVKKKNPILLKGQVCGPITLGGSLKTEDNIPAIYDENYRDIITKYLGMNAKWQEEKFKEIFPDVPTLIFFDEPLLSTYGSVCMNLGKDEIVEILNDCMSHISGLKGIHICGGCDWSMIMDTVVNVIHFDAYSHLQNFLNYSRETQRFLDKGGIISWGIVPSGAQTDRIEKENTQSIISKFEECVDALSRSGSNRDLILQNSIIAPSCGLKTLTIDLTEKVMHLTKNVSNNLKERYNF</sequence>
<gene>
    <name evidence="1" type="ORF">B9J77_01680</name>
</gene>
<name>A0A399FX48_UNCN2</name>